<protein>
    <recommendedName>
        <fullName evidence="1">Reverse transcriptase domain-containing protein</fullName>
    </recommendedName>
</protein>
<dbReference type="EMBL" id="JABDTM020002226">
    <property type="protein sequence ID" value="KAH0822450.1"/>
    <property type="molecule type" value="Genomic_DNA"/>
</dbReference>
<accession>A0A8J6HXE2</accession>
<dbReference type="Pfam" id="PF00078">
    <property type="entry name" value="RVT_1"/>
    <property type="match status" value="1"/>
</dbReference>
<dbReference type="AlphaFoldDB" id="A0A8J6HXE2"/>
<reference evidence="2" key="1">
    <citation type="journal article" date="2020" name="J Insects Food Feed">
        <title>The yellow mealworm (Tenebrio molitor) genome: a resource for the emerging insects as food and feed industry.</title>
        <authorList>
            <person name="Eriksson T."/>
            <person name="Andere A."/>
            <person name="Kelstrup H."/>
            <person name="Emery V."/>
            <person name="Picard C."/>
        </authorList>
    </citation>
    <scope>NUCLEOTIDE SEQUENCE</scope>
    <source>
        <strain evidence="2">Stoneville</strain>
        <tissue evidence="2">Whole head</tissue>
    </source>
</reference>
<organism evidence="2 3">
    <name type="scientific">Tenebrio molitor</name>
    <name type="common">Yellow mealworm beetle</name>
    <dbReference type="NCBI Taxonomy" id="7067"/>
    <lineage>
        <taxon>Eukaryota</taxon>
        <taxon>Metazoa</taxon>
        <taxon>Ecdysozoa</taxon>
        <taxon>Arthropoda</taxon>
        <taxon>Hexapoda</taxon>
        <taxon>Insecta</taxon>
        <taxon>Pterygota</taxon>
        <taxon>Neoptera</taxon>
        <taxon>Endopterygota</taxon>
        <taxon>Coleoptera</taxon>
        <taxon>Polyphaga</taxon>
        <taxon>Cucujiformia</taxon>
        <taxon>Tenebrionidae</taxon>
        <taxon>Tenebrio</taxon>
    </lineage>
</organism>
<comment type="caution">
    <text evidence="2">The sequence shown here is derived from an EMBL/GenBank/DDBJ whole genome shotgun (WGS) entry which is preliminary data.</text>
</comment>
<dbReference type="SUPFAM" id="SSF56672">
    <property type="entry name" value="DNA/RNA polymerases"/>
    <property type="match status" value="1"/>
</dbReference>
<sequence length="262" mass="29080">MATFDASTSIKVGSEVSRRIGIRRGVRQGDPLSPILFNICMDELLERVNEKYQGGSLPHGERNTIMAFADDLIITTDRDIEVPLILEDVSSFLERRGMAVNPAKCRALTAGVVGGRSVPRMRVNFTINGKPIPNVDAFNAFRYLGHEFGHKGVEKPTILNLAAWLQNIKKAPLKPDQKLTLLKQFVIPKLLYGLQNPKVTTRTLRDGDRLIRKAVKGFYHLNAHTPDALIHACVRDGGLGVLELKRAIPRIFLGRPCAVPDD</sequence>
<proteinExistence type="predicted"/>
<dbReference type="InterPro" id="IPR043502">
    <property type="entry name" value="DNA/RNA_pol_sf"/>
</dbReference>
<dbReference type="PANTHER" id="PTHR47027">
    <property type="entry name" value="REVERSE TRANSCRIPTASE DOMAIN-CONTAINING PROTEIN"/>
    <property type="match status" value="1"/>
</dbReference>
<dbReference type="GO" id="GO:0071897">
    <property type="term" value="P:DNA biosynthetic process"/>
    <property type="evidence" value="ECO:0007669"/>
    <property type="project" value="UniProtKB-ARBA"/>
</dbReference>
<dbReference type="PROSITE" id="PS50878">
    <property type="entry name" value="RT_POL"/>
    <property type="match status" value="1"/>
</dbReference>
<dbReference type="InterPro" id="IPR000477">
    <property type="entry name" value="RT_dom"/>
</dbReference>
<evidence type="ECO:0000259" key="1">
    <source>
        <dbReference type="PROSITE" id="PS50878"/>
    </source>
</evidence>
<dbReference type="InterPro" id="IPR043128">
    <property type="entry name" value="Rev_trsase/Diguanyl_cyclase"/>
</dbReference>
<dbReference type="Gene3D" id="3.30.70.270">
    <property type="match status" value="1"/>
</dbReference>
<dbReference type="Proteomes" id="UP000719412">
    <property type="component" value="Unassembled WGS sequence"/>
</dbReference>
<name>A0A8J6HXE2_TENMO</name>
<dbReference type="PANTHER" id="PTHR47027:SF20">
    <property type="entry name" value="REVERSE TRANSCRIPTASE-LIKE PROTEIN WITH RNA-DIRECTED DNA POLYMERASE DOMAIN"/>
    <property type="match status" value="1"/>
</dbReference>
<gene>
    <name evidence="2" type="ORF">GEV33_000341</name>
</gene>
<feature type="domain" description="Reverse transcriptase" evidence="1">
    <location>
        <begin position="1"/>
        <end position="148"/>
    </location>
</feature>
<reference evidence="2" key="2">
    <citation type="submission" date="2021-08" db="EMBL/GenBank/DDBJ databases">
        <authorList>
            <person name="Eriksson T."/>
        </authorList>
    </citation>
    <scope>NUCLEOTIDE SEQUENCE</scope>
    <source>
        <strain evidence="2">Stoneville</strain>
        <tissue evidence="2">Whole head</tissue>
    </source>
</reference>
<evidence type="ECO:0000313" key="3">
    <source>
        <dbReference type="Proteomes" id="UP000719412"/>
    </source>
</evidence>
<evidence type="ECO:0000313" key="2">
    <source>
        <dbReference type="EMBL" id="KAH0822450.1"/>
    </source>
</evidence>
<keyword evidence="3" id="KW-1185">Reference proteome</keyword>